<protein>
    <submittedName>
        <fullName evidence="2">Uncharacterized protein</fullName>
    </submittedName>
</protein>
<comment type="caution">
    <text evidence="2">The sequence shown here is derived from an EMBL/GenBank/DDBJ whole genome shotgun (WGS) entry which is preliminary data.</text>
</comment>
<gene>
    <name evidence="2" type="ORF">OSB04_024132</name>
</gene>
<feature type="compositionally biased region" description="Polar residues" evidence="1">
    <location>
        <begin position="163"/>
        <end position="172"/>
    </location>
</feature>
<reference evidence="2" key="1">
    <citation type="submission" date="2023-03" db="EMBL/GenBank/DDBJ databases">
        <title>Chromosome-scale reference genome and RAD-based genetic map of yellow starthistle (Centaurea solstitialis) reveal putative structural variation and QTLs associated with invader traits.</title>
        <authorList>
            <person name="Reatini B."/>
            <person name="Cang F.A."/>
            <person name="Jiang Q."/>
            <person name="Mckibben M.T.W."/>
            <person name="Barker M.S."/>
            <person name="Rieseberg L.H."/>
            <person name="Dlugosch K.M."/>
        </authorList>
    </citation>
    <scope>NUCLEOTIDE SEQUENCE</scope>
    <source>
        <strain evidence="2">CAN-66</strain>
        <tissue evidence="2">Leaf</tissue>
    </source>
</reference>
<name>A0AA38SKI3_9ASTR</name>
<evidence type="ECO:0000313" key="2">
    <source>
        <dbReference type="EMBL" id="KAJ9544425.1"/>
    </source>
</evidence>
<feature type="region of interest" description="Disordered" evidence="1">
    <location>
        <begin position="156"/>
        <end position="183"/>
    </location>
</feature>
<dbReference type="Proteomes" id="UP001172457">
    <property type="component" value="Chromosome 6"/>
</dbReference>
<dbReference type="AlphaFoldDB" id="A0AA38SKI3"/>
<sequence>MFHESQMRKCLDDDTTYVPIDDIQVDERMNYDERPITILEQKQDRYEIRFSGDIERGQNGHGNRRRGGSNYLEFVRNGEKGESSLAIFGAIGREENINWCYQSASDRLLVLVASEIMFGVSFSAKKGVDVQDFNLRVLAGRDPRNFEVSISDLSKKPRDHSSYCRQNLYDTRQSPKEPESQVNRTRTFVKLARGSDYFNLCEDQLSAK</sequence>
<evidence type="ECO:0000256" key="1">
    <source>
        <dbReference type="SAM" id="MobiDB-lite"/>
    </source>
</evidence>
<evidence type="ECO:0000313" key="3">
    <source>
        <dbReference type="Proteomes" id="UP001172457"/>
    </source>
</evidence>
<organism evidence="2 3">
    <name type="scientific">Centaurea solstitialis</name>
    <name type="common">yellow star-thistle</name>
    <dbReference type="NCBI Taxonomy" id="347529"/>
    <lineage>
        <taxon>Eukaryota</taxon>
        <taxon>Viridiplantae</taxon>
        <taxon>Streptophyta</taxon>
        <taxon>Embryophyta</taxon>
        <taxon>Tracheophyta</taxon>
        <taxon>Spermatophyta</taxon>
        <taxon>Magnoliopsida</taxon>
        <taxon>eudicotyledons</taxon>
        <taxon>Gunneridae</taxon>
        <taxon>Pentapetalae</taxon>
        <taxon>asterids</taxon>
        <taxon>campanulids</taxon>
        <taxon>Asterales</taxon>
        <taxon>Asteraceae</taxon>
        <taxon>Carduoideae</taxon>
        <taxon>Cardueae</taxon>
        <taxon>Centaureinae</taxon>
        <taxon>Centaurea</taxon>
    </lineage>
</organism>
<dbReference type="EMBL" id="JARYMX010000006">
    <property type="protein sequence ID" value="KAJ9544425.1"/>
    <property type="molecule type" value="Genomic_DNA"/>
</dbReference>
<feature type="non-terminal residue" evidence="2">
    <location>
        <position position="208"/>
    </location>
</feature>
<proteinExistence type="predicted"/>
<keyword evidence="3" id="KW-1185">Reference proteome</keyword>
<accession>A0AA38SKI3</accession>